<accession>A0A2V1CZP8</accession>
<dbReference type="AlphaFoldDB" id="A0A2V1CZP8"/>
<evidence type="ECO:0000313" key="1">
    <source>
        <dbReference type="EMBL" id="PVH91216.1"/>
    </source>
</evidence>
<reference evidence="1 2" key="1">
    <citation type="journal article" date="2018" name="Sci. Rep.">
        <title>Comparative genomics provides insights into the lifestyle and reveals functional heterogeneity of dark septate endophytic fungi.</title>
        <authorList>
            <person name="Knapp D.G."/>
            <person name="Nemeth J.B."/>
            <person name="Barry K."/>
            <person name="Hainaut M."/>
            <person name="Henrissat B."/>
            <person name="Johnson J."/>
            <person name="Kuo A."/>
            <person name="Lim J.H.P."/>
            <person name="Lipzen A."/>
            <person name="Nolan M."/>
            <person name="Ohm R.A."/>
            <person name="Tamas L."/>
            <person name="Grigoriev I.V."/>
            <person name="Spatafora J.W."/>
            <person name="Nagy L.G."/>
            <person name="Kovacs G.M."/>
        </authorList>
    </citation>
    <scope>NUCLEOTIDE SEQUENCE [LARGE SCALE GENOMIC DNA]</scope>
    <source>
        <strain evidence="1 2">DSE2036</strain>
    </source>
</reference>
<protein>
    <submittedName>
        <fullName evidence="1">Uncharacterized protein</fullName>
    </submittedName>
</protein>
<sequence length="163" mass="17601">MFRPFSSTFTTTANSASIISKSTAVSPPASSSASAISTEAAFSSSVSGKRSWWRKALSLLQDYPVHPLHPSSAGALSAGTSTSPRDSPWQPSTVARSAGCLSVASASSGAFKTKNLYVRSRFSYASIYQWTHVVLFSRELYLVLEKRKKTSGWYICQVEEMGV</sequence>
<keyword evidence="2" id="KW-1185">Reference proteome</keyword>
<gene>
    <name evidence="1" type="ORF">DM02DRAFT_364581</name>
</gene>
<organism evidence="1 2">
    <name type="scientific">Periconia macrospinosa</name>
    <dbReference type="NCBI Taxonomy" id="97972"/>
    <lineage>
        <taxon>Eukaryota</taxon>
        <taxon>Fungi</taxon>
        <taxon>Dikarya</taxon>
        <taxon>Ascomycota</taxon>
        <taxon>Pezizomycotina</taxon>
        <taxon>Dothideomycetes</taxon>
        <taxon>Pleosporomycetidae</taxon>
        <taxon>Pleosporales</taxon>
        <taxon>Massarineae</taxon>
        <taxon>Periconiaceae</taxon>
        <taxon>Periconia</taxon>
    </lineage>
</organism>
<name>A0A2V1CZP8_9PLEO</name>
<dbReference type="Proteomes" id="UP000244855">
    <property type="component" value="Unassembled WGS sequence"/>
</dbReference>
<evidence type="ECO:0000313" key="2">
    <source>
        <dbReference type="Proteomes" id="UP000244855"/>
    </source>
</evidence>
<proteinExistence type="predicted"/>
<dbReference type="EMBL" id="KZ805926">
    <property type="protein sequence ID" value="PVH91216.1"/>
    <property type="molecule type" value="Genomic_DNA"/>
</dbReference>